<dbReference type="EMBL" id="CP126653">
    <property type="protein sequence ID" value="WJZ89122.1"/>
    <property type="molecule type" value="Genomic_DNA"/>
</dbReference>
<dbReference type="Gene3D" id="1.10.10.60">
    <property type="entry name" value="Homeodomain-like"/>
    <property type="match status" value="1"/>
</dbReference>
<feature type="compositionally biased region" description="Polar residues" evidence="5">
    <location>
        <begin position="34"/>
        <end position="46"/>
    </location>
</feature>
<dbReference type="Pfam" id="PF00249">
    <property type="entry name" value="Myb_DNA-binding"/>
    <property type="match status" value="1"/>
</dbReference>
<sequence>MERSMEESGKDDGSKTIDPFDGKDDEQEDDGNKTKTSVSSGNSVVDQESEKKTTSNGVRQYVRSKVPRLRWTPNLHLCFVRAVERLGGQERATPKLVQQLMNIKGLSIAHVKSHLQMYRSKKIDDKGQVINSRGQLHPNGSAVHNLWQLPTFESIDQRVGFNFRYSNISWGGHGDWISRPSMPAMGAGFHDSVAGRISKGIGTSLNRRNEVFYMNNDCTLITEQYSKRPHEFREEFQMFHDREHIRALTCRSIPTETTCTIQLHRRGVQDKGFNNSISLDGNWSSNREDQNSLKRKAPDSDIDLNLSLNTRSRKEARKVALDEEEVLDNNLSLSLSSPLKKVIYSIDLNMPSKFAG</sequence>
<dbReference type="SUPFAM" id="SSF46689">
    <property type="entry name" value="Homeodomain-like"/>
    <property type="match status" value="1"/>
</dbReference>
<dbReference type="Proteomes" id="UP001227230">
    <property type="component" value="Chromosome 6"/>
</dbReference>
<comment type="subcellular location">
    <subcellularLocation>
        <location evidence="1">Nucleus</location>
    </subcellularLocation>
</comment>
<reference evidence="7 8" key="1">
    <citation type="journal article" date="2023" name="Hortic Res">
        <title>The complete reference genome for grapevine (Vitis vinifera L.) genetics and breeding.</title>
        <authorList>
            <person name="Shi X."/>
            <person name="Cao S."/>
            <person name="Wang X."/>
            <person name="Huang S."/>
            <person name="Wang Y."/>
            <person name="Liu Z."/>
            <person name="Liu W."/>
            <person name="Leng X."/>
            <person name="Peng Y."/>
            <person name="Wang N."/>
            <person name="Wang Y."/>
            <person name="Ma Z."/>
            <person name="Xu X."/>
            <person name="Zhang F."/>
            <person name="Xue H."/>
            <person name="Zhong H."/>
            <person name="Wang Y."/>
            <person name="Zhang K."/>
            <person name="Velt A."/>
            <person name="Avia K."/>
            <person name="Holtgrawe D."/>
            <person name="Grimplet J."/>
            <person name="Matus J.T."/>
            <person name="Ware D."/>
            <person name="Wu X."/>
            <person name="Wang H."/>
            <person name="Liu C."/>
            <person name="Fang Y."/>
            <person name="Rustenholz C."/>
            <person name="Cheng Z."/>
            <person name="Xiao H."/>
            <person name="Zhou Y."/>
        </authorList>
    </citation>
    <scope>NUCLEOTIDE SEQUENCE [LARGE SCALE GENOMIC DNA]</scope>
    <source>
        <strain evidence="8">cv. Pinot noir / PN40024</strain>
        <tissue evidence="7">Leaf</tissue>
    </source>
</reference>
<proteinExistence type="predicted"/>
<evidence type="ECO:0000256" key="5">
    <source>
        <dbReference type="SAM" id="MobiDB-lite"/>
    </source>
</evidence>
<organism evidence="7 8">
    <name type="scientific">Vitis vinifera</name>
    <name type="common">Grape</name>
    <dbReference type="NCBI Taxonomy" id="29760"/>
    <lineage>
        <taxon>Eukaryota</taxon>
        <taxon>Viridiplantae</taxon>
        <taxon>Streptophyta</taxon>
        <taxon>Embryophyta</taxon>
        <taxon>Tracheophyta</taxon>
        <taxon>Spermatophyta</taxon>
        <taxon>Magnoliopsida</taxon>
        <taxon>eudicotyledons</taxon>
        <taxon>Gunneridae</taxon>
        <taxon>Pentapetalae</taxon>
        <taxon>rosids</taxon>
        <taxon>Vitales</taxon>
        <taxon>Vitaceae</taxon>
        <taxon>Viteae</taxon>
        <taxon>Vitis</taxon>
    </lineage>
</organism>
<feature type="compositionally biased region" description="Basic and acidic residues" evidence="5">
    <location>
        <begin position="1"/>
        <end position="22"/>
    </location>
</feature>
<gene>
    <name evidence="7" type="ORF">VitviT2T_008365</name>
</gene>
<feature type="region of interest" description="Disordered" evidence="5">
    <location>
        <begin position="279"/>
        <end position="298"/>
    </location>
</feature>
<evidence type="ECO:0000256" key="2">
    <source>
        <dbReference type="ARBA" id="ARBA00023015"/>
    </source>
</evidence>
<feature type="compositionally biased region" description="Basic and acidic residues" evidence="5">
    <location>
        <begin position="286"/>
        <end position="298"/>
    </location>
</feature>
<evidence type="ECO:0000259" key="6">
    <source>
        <dbReference type="PROSITE" id="PS51294"/>
    </source>
</evidence>
<feature type="region of interest" description="Disordered" evidence="5">
    <location>
        <begin position="1"/>
        <end position="59"/>
    </location>
</feature>
<dbReference type="PROSITE" id="PS51294">
    <property type="entry name" value="HTH_MYB"/>
    <property type="match status" value="1"/>
</dbReference>
<protein>
    <recommendedName>
        <fullName evidence="6">HTH myb-type domain-containing protein</fullName>
    </recommendedName>
</protein>
<keyword evidence="3" id="KW-0804">Transcription</keyword>
<dbReference type="InterPro" id="IPR009057">
    <property type="entry name" value="Homeodomain-like_sf"/>
</dbReference>
<evidence type="ECO:0000256" key="3">
    <source>
        <dbReference type="ARBA" id="ARBA00023163"/>
    </source>
</evidence>
<dbReference type="PANTHER" id="PTHR31314:SF175">
    <property type="entry name" value="HTH MYB-TYPE DOMAIN-CONTAINING PROTEIN"/>
    <property type="match status" value="1"/>
</dbReference>
<feature type="domain" description="HTH myb-type" evidence="6">
    <location>
        <begin position="63"/>
        <end position="123"/>
    </location>
</feature>
<dbReference type="InterPro" id="IPR046955">
    <property type="entry name" value="PHR1-like"/>
</dbReference>
<dbReference type="PANTHER" id="PTHR31314">
    <property type="entry name" value="MYB FAMILY TRANSCRIPTION FACTOR PHL7-LIKE"/>
    <property type="match status" value="1"/>
</dbReference>
<name>A0ABY9C2F8_VITVI</name>
<dbReference type="NCBIfam" id="TIGR01557">
    <property type="entry name" value="myb_SHAQKYF"/>
    <property type="match status" value="1"/>
</dbReference>
<keyword evidence="4" id="KW-0539">Nucleus</keyword>
<evidence type="ECO:0000256" key="1">
    <source>
        <dbReference type="ARBA" id="ARBA00004123"/>
    </source>
</evidence>
<dbReference type="InterPro" id="IPR017930">
    <property type="entry name" value="Myb_dom"/>
</dbReference>
<evidence type="ECO:0000313" key="8">
    <source>
        <dbReference type="Proteomes" id="UP001227230"/>
    </source>
</evidence>
<keyword evidence="8" id="KW-1185">Reference proteome</keyword>
<accession>A0ABY9C2F8</accession>
<evidence type="ECO:0000313" key="7">
    <source>
        <dbReference type="EMBL" id="WJZ89122.1"/>
    </source>
</evidence>
<evidence type="ECO:0000256" key="4">
    <source>
        <dbReference type="ARBA" id="ARBA00023242"/>
    </source>
</evidence>
<dbReference type="InterPro" id="IPR006447">
    <property type="entry name" value="Myb_dom_plants"/>
</dbReference>
<dbReference type="InterPro" id="IPR001005">
    <property type="entry name" value="SANT/Myb"/>
</dbReference>
<keyword evidence="2" id="KW-0805">Transcription regulation</keyword>